<dbReference type="InterPro" id="IPR010982">
    <property type="entry name" value="Lambda_DNA-bd_dom_sf"/>
</dbReference>
<dbReference type="Proteomes" id="UP000572680">
    <property type="component" value="Unassembled WGS sequence"/>
</dbReference>
<dbReference type="Gene3D" id="1.10.260.40">
    <property type="entry name" value="lambda repressor-like DNA-binding domains"/>
    <property type="match status" value="1"/>
</dbReference>
<comment type="caution">
    <text evidence="2">The sequence shown here is derived from an EMBL/GenBank/DDBJ whole genome shotgun (WGS) entry which is preliminary data.</text>
</comment>
<gene>
    <name evidence="2" type="ORF">HNR61_008320</name>
</gene>
<dbReference type="Pfam" id="PF13560">
    <property type="entry name" value="HTH_31"/>
    <property type="match status" value="1"/>
</dbReference>
<dbReference type="CDD" id="cd00093">
    <property type="entry name" value="HTH_XRE"/>
    <property type="match status" value="1"/>
</dbReference>
<keyword evidence="3" id="KW-1185">Reference proteome</keyword>
<dbReference type="InterPro" id="IPR001387">
    <property type="entry name" value="Cro/C1-type_HTH"/>
</dbReference>
<name>A0A7W3LYI0_ACTNM</name>
<accession>A0A7W3LYI0</accession>
<dbReference type="EMBL" id="JACJIA010000017">
    <property type="protein sequence ID" value="MBA8956631.1"/>
    <property type="molecule type" value="Genomic_DNA"/>
</dbReference>
<dbReference type="Pfam" id="PF19054">
    <property type="entry name" value="DUF5753"/>
    <property type="match status" value="1"/>
</dbReference>
<evidence type="ECO:0000313" key="3">
    <source>
        <dbReference type="Proteomes" id="UP000572680"/>
    </source>
</evidence>
<dbReference type="SMART" id="SM00530">
    <property type="entry name" value="HTH_XRE"/>
    <property type="match status" value="1"/>
</dbReference>
<protein>
    <recommendedName>
        <fullName evidence="1">HTH cro/C1-type domain-containing protein</fullName>
    </recommendedName>
</protein>
<sequence>MTGVRTRAVPGSSGPTVLRMLVGAQLRRHREAAGITPAQAGYHIRGSHSKISRMELGRVSFKERDIADLLTLYGVTEPERREPLLQLAEQANRPGWWHPYAAVIPSWFEPYLGLEQGAAVIRTHDIQHVPGLLQAPGYAAAVIRARHHGIAREDVERRVELVLRRQEILHRPDPVRLWAVIDEAVLRRMIGGSAAMREQLEHLAAIVEAPNVTVQVMPLAAGGQALVRGPVTLLRFAERELPDVIYLEHLAGGSYPDRQLEVTRYRDVLNRLGVQARPPTETPDILRGIIRNL</sequence>
<proteinExistence type="predicted"/>
<evidence type="ECO:0000259" key="1">
    <source>
        <dbReference type="PROSITE" id="PS50943"/>
    </source>
</evidence>
<dbReference type="GO" id="GO:0003677">
    <property type="term" value="F:DNA binding"/>
    <property type="evidence" value="ECO:0007669"/>
    <property type="project" value="InterPro"/>
</dbReference>
<dbReference type="SUPFAM" id="SSF47413">
    <property type="entry name" value="lambda repressor-like DNA-binding domains"/>
    <property type="match status" value="1"/>
</dbReference>
<dbReference type="PROSITE" id="PS50943">
    <property type="entry name" value="HTH_CROC1"/>
    <property type="match status" value="1"/>
</dbReference>
<dbReference type="InterPro" id="IPR043917">
    <property type="entry name" value="DUF5753"/>
</dbReference>
<feature type="domain" description="HTH cro/C1-type" evidence="1">
    <location>
        <begin position="26"/>
        <end position="80"/>
    </location>
</feature>
<dbReference type="AlphaFoldDB" id="A0A7W3LYI0"/>
<organism evidence="2 3">
    <name type="scientific">Actinomadura namibiensis</name>
    <dbReference type="NCBI Taxonomy" id="182080"/>
    <lineage>
        <taxon>Bacteria</taxon>
        <taxon>Bacillati</taxon>
        <taxon>Actinomycetota</taxon>
        <taxon>Actinomycetes</taxon>
        <taxon>Streptosporangiales</taxon>
        <taxon>Thermomonosporaceae</taxon>
        <taxon>Actinomadura</taxon>
    </lineage>
</organism>
<reference evidence="2 3" key="1">
    <citation type="submission" date="2020-08" db="EMBL/GenBank/DDBJ databases">
        <title>Genomic Encyclopedia of Type Strains, Phase IV (KMG-IV): sequencing the most valuable type-strain genomes for metagenomic binning, comparative biology and taxonomic classification.</title>
        <authorList>
            <person name="Goeker M."/>
        </authorList>
    </citation>
    <scope>NUCLEOTIDE SEQUENCE [LARGE SCALE GENOMIC DNA]</scope>
    <source>
        <strain evidence="2 3">DSM 44197</strain>
    </source>
</reference>
<dbReference type="RefSeq" id="WP_182848534.1">
    <property type="nucleotide sequence ID" value="NZ_BAAALP010000065.1"/>
</dbReference>
<evidence type="ECO:0000313" key="2">
    <source>
        <dbReference type="EMBL" id="MBA8956631.1"/>
    </source>
</evidence>